<dbReference type="RefSeq" id="WP_013030614.1">
    <property type="nucleotide sequence ID" value="NC_013959.1"/>
</dbReference>
<dbReference type="Pfam" id="PF13937">
    <property type="entry name" value="DUF4212"/>
    <property type="match status" value="1"/>
</dbReference>
<keyword evidence="4" id="KW-1185">Reference proteome</keyword>
<feature type="transmembrane region" description="Helical" evidence="1">
    <location>
        <begin position="49"/>
        <end position="71"/>
    </location>
</feature>
<evidence type="ECO:0000313" key="3">
    <source>
        <dbReference type="EMBL" id="ADE12716.1"/>
    </source>
</evidence>
<dbReference type="EMBL" id="CP001965">
    <property type="protein sequence ID" value="ADE12716.1"/>
    <property type="molecule type" value="Genomic_DNA"/>
</dbReference>
<dbReference type="NCBIfam" id="TIGR03647">
    <property type="entry name" value="Na_symport_sm"/>
    <property type="match status" value="1"/>
</dbReference>
<reference evidence="3 4" key="1">
    <citation type="submission" date="2010-03" db="EMBL/GenBank/DDBJ databases">
        <title>Complete sequence of Sideroxydans lithotrophicus ES-1.</title>
        <authorList>
            <consortium name="US DOE Joint Genome Institute"/>
            <person name="Lucas S."/>
            <person name="Copeland A."/>
            <person name="Lapidus A."/>
            <person name="Cheng J.-F."/>
            <person name="Bruce D."/>
            <person name="Goodwin L."/>
            <person name="Pitluck S."/>
            <person name="Munk A.C."/>
            <person name="Detter J.C."/>
            <person name="Han C."/>
            <person name="Tapia R."/>
            <person name="Larimer F."/>
            <person name="Land M."/>
            <person name="Hauser L."/>
            <person name="Kyrpides N."/>
            <person name="Ivanova N."/>
            <person name="Emerson D."/>
            <person name="Woyke T."/>
        </authorList>
    </citation>
    <scope>NUCLEOTIDE SEQUENCE [LARGE SCALE GENOMIC DNA]</scope>
    <source>
        <strain evidence="3 4">ES-1</strain>
    </source>
</reference>
<gene>
    <name evidence="3" type="ordered locus">Slit_2491</name>
</gene>
<evidence type="ECO:0000256" key="1">
    <source>
        <dbReference type="SAM" id="Phobius"/>
    </source>
</evidence>
<dbReference type="HOGENOM" id="CLU_140854_3_1_4"/>
<dbReference type="eggNOG" id="COG4327">
    <property type="taxonomic scope" value="Bacteria"/>
</dbReference>
<protein>
    <submittedName>
        <fullName evidence="3">Putative solute symporter protein</fullName>
    </submittedName>
</protein>
<dbReference type="STRING" id="580332.Slit_2491"/>
<dbReference type="OrthoDB" id="9797746at2"/>
<evidence type="ECO:0000259" key="2">
    <source>
        <dbReference type="Pfam" id="PF13937"/>
    </source>
</evidence>
<accession>D5CMP4</accession>
<sequence>MQLTERHRQYWRKNLRLTGALLAIWFVFTFVIGWFARDLSSITFLGFPLSFYMSAQGAMLIYVVLVGYYAYCMDKLDREYGVAESDQ</sequence>
<feature type="domain" description="Sodium symporter small subunit" evidence="2">
    <location>
        <begin position="7"/>
        <end position="82"/>
    </location>
</feature>
<dbReference type="InterPro" id="IPR019886">
    <property type="entry name" value="Na_symporter_ssu"/>
</dbReference>
<keyword evidence="1" id="KW-0812">Transmembrane</keyword>
<keyword evidence="1" id="KW-0472">Membrane</keyword>
<proteinExistence type="predicted"/>
<feature type="transmembrane region" description="Helical" evidence="1">
    <location>
        <begin position="20"/>
        <end position="37"/>
    </location>
</feature>
<organism evidence="3 4">
    <name type="scientific">Sideroxydans lithotrophicus (strain ES-1)</name>
    <dbReference type="NCBI Taxonomy" id="580332"/>
    <lineage>
        <taxon>Bacteria</taxon>
        <taxon>Pseudomonadati</taxon>
        <taxon>Pseudomonadota</taxon>
        <taxon>Betaproteobacteria</taxon>
        <taxon>Nitrosomonadales</taxon>
        <taxon>Gallionellaceae</taxon>
        <taxon>Sideroxydans</taxon>
    </lineage>
</organism>
<dbReference type="KEGG" id="slt:Slit_2491"/>
<dbReference type="Proteomes" id="UP000001625">
    <property type="component" value="Chromosome"/>
</dbReference>
<name>D5CMP4_SIDLE</name>
<keyword evidence="1" id="KW-1133">Transmembrane helix</keyword>
<evidence type="ECO:0000313" key="4">
    <source>
        <dbReference type="Proteomes" id="UP000001625"/>
    </source>
</evidence>
<dbReference type="AlphaFoldDB" id="D5CMP4"/>